<gene>
    <name evidence="2" type="ORF">FHP25_08360</name>
</gene>
<keyword evidence="3" id="KW-1185">Reference proteome</keyword>
<comment type="caution">
    <text evidence="2">The sequence shown here is derived from an EMBL/GenBank/DDBJ whole genome shotgun (WGS) entry which is preliminary data.</text>
</comment>
<accession>A0A5C8PR34</accession>
<feature type="domain" description="Amidohydrolase 3" evidence="1">
    <location>
        <begin position="43"/>
        <end position="522"/>
    </location>
</feature>
<dbReference type="EMBL" id="VDUZ01000007">
    <property type="protein sequence ID" value="TXL78201.1"/>
    <property type="molecule type" value="Genomic_DNA"/>
</dbReference>
<dbReference type="Proteomes" id="UP000321638">
    <property type="component" value="Unassembled WGS sequence"/>
</dbReference>
<dbReference type="SUPFAM" id="SSF51556">
    <property type="entry name" value="Metallo-dependent hydrolases"/>
    <property type="match status" value="1"/>
</dbReference>
<dbReference type="Pfam" id="PF07969">
    <property type="entry name" value="Amidohydro_3"/>
    <property type="match status" value="1"/>
</dbReference>
<proteinExistence type="predicted"/>
<dbReference type="InterPro" id="IPR032466">
    <property type="entry name" value="Metal_Hydrolase"/>
</dbReference>
<dbReference type="RefSeq" id="WP_147846469.1">
    <property type="nucleotide sequence ID" value="NZ_VDUZ01000007.1"/>
</dbReference>
<evidence type="ECO:0000313" key="2">
    <source>
        <dbReference type="EMBL" id="TXL78201.1"/>
    </source>
</evidence>
<dbReference type="CDD" id="cd01297">
    <property type="entry name" value="D-aminoacylase"/>
    <property type="match status" value="1"/>
</dbReference>
<dbReference type="AlphaFoldDB" id="A0A5C8PR34"/>
<keyword evidence="2" id="KW-0378">Hydrolase</keyword>
<dbReference type="PANTHER" id="PTHR11647">
    <property type="entry name" value="HYDRANTOINASE/DIHYDROPYRIMIDINASE FAMILY MEMBER"/>
    <property type="match status" value="1"/>
</dbReference>
<organism evidence="2 3">
    <name type="scientific">Vineibacter terrae</name>
    <dbReference type="NCBI Taxonomy" id="2586908"/>
    <lineage>
        <taxon>Bacteria</taxon>
        <taxon>Pseudomonadati</taxon>
        <taxon>Pseudomonadota</taxon>
        <taxon>Alphaproteobacteria</taxon>
        <taxon>Hyphomicrobiales</taxon>
        <taxon>Vineibacter</taxon>
    </lineage>
</organism>
<dbReference type="InterPro" id="IPR050378">
    <property type="entry name" value="Metallo-dep_Hydrolases_sf"/>
</dbReference>
<dbReference type="PANTHER" id="PTHR11647:SF1">
    <property type="entry name" value="COLLAPSIN RESPONSE MEDIATOR PROTEIN"/>
    <property type="match status" value="1"/>
</dbReference>
<evidence type="ECO:0000313" key="3">
    <source>
        <dbReference type="Proteomes" id="UP000321638"/>
    </source>
</evidence>
<dbReference type="GO" id="GO:0016812">
    <property type="term" value="F:hydrolase activity, acting on carbon-nitrogen (but not peptide) bonds, in cyclic amides"/>
    <property type="evidence" value="ECO:0007669"/>
    <property type="project" value="TreeGrafter"/>
</dbReference>
<dbReference type="GO" id="GO:0005829">
    <property type="term" value="C:cytosol"/>
    <property type="evidence" value="ECO:0007669"/>
    <property type="project" value="TreeGrafter"/>
</dbReference>
<protein>
    <submittedName>
        <fullName evidence="2">Amidohydrolase family protein</fullName>
    </submittedName>
</protein>
<name>A0A5C8PR34_9HYPH</name>
<dbReference type="SUPFAM" id="SSF51338">
    <property type="entry name" value="Composite domain of metallo-dependent hydrolases"/>
    <property type="match status" value="1"/>
</dbReference>
<sequence>MYDLVIRGGSVIDGSGAPARTADVAVTDGRIAAVGDRLGPARREVDADGLLVTPGFVDIHTHYDGQATWDPYLTPSSWHGVTTAVFGNCGVGFAPVRPGTTDYLINLMEGVEDIPGTVLSEGVPFNWESFPQYMDALAAMPRAIDVGAQVPHAALRFYVMGERGADHAQTPTGEELDRMARLLEESLLAGALGFTTSRTTKHRARDGRLTPSLSAREPELFALARAMNRAGRGVLEVNSDFGPGEFEALQAAAAIARRPLSCLLVQVNNAPDLWRQTLDQIRAARAAGLEANAQVGCRPIGVLLGLDTTVNPFSAHPVWASLRQLTAAERYQRLLHDADLRQRLVAPAPEGTASIFAAQLSKAYPLTGAGLDYEPEESRSVAALAAARGVDPRALALELMMADGGTGLLLHPFENYCGGNLDVVHAMLTDDATVLGVADGGAHVGVICDAGAPTYLLTHWGRDRTRGPRLPLEFLVRKQTREGALAYGLADRGLLAPGLKADINVIDFDRLRLRAPQVVYDLPAGGKRLVQRAEGYRHIFVSGVETLRNDEHTGELPGRLVRSM</sequence>
<dbReference type="InterPro" id="IPR013108">
    <property type="entry name" value="Amidohydro_3"/>
</dbReference>
<reference evidence="2 3" key="1">
    <citation type="submission" date="2019-06" db="EMBL/GenBank/DDBJ databases">
        <title>New taxonomy in bacterial strain CC-CFT640, isolated from vineyard.</title>
        <authorList>
            <person name="Lin S.-Y."/>
            <person name="Tsai C.-F."/>
            <person name="Young C.-C."/>
        </authorList>
    </citation>
    <scope>NUCLEOTIDE SEQUENCE [LARGE SCALE GENOMIC DNA]</scope>
    <source>
        <strain evidence="2 3">CC-CFT640</strain>
    </source>
</reference>
<evidence type="ECO:0000259" key="1">
    <source>
        <dbReference type="Pfam" id="PF07969"/>
    </source>
</evidence>
<dbReference type="OrthoDB" id="9766983at2"/>
<dbReference type="InterPro" id="IPR011059">
    <property type="entry name" value="Metal-dep_hydrolase_composite"/>
</dbReference>
<dbReference type="Gene3D" id="3.20.20.140">
    <property type="entry name" value="Metal-dependent hydrolases"/>
    <property type="match status" value="1"/>
</dbReference>